<dbReference type="Pfam" id="PF08275">
    <property type="entry name" value="DNAG_N"/>
    <property type="match status" value="1"/>
</dbReference>
<dbReference type="SUPFAM" id="SSF57783">
    <property type="entry name" value="Zinc beta-ribbon"/>
    <property type="match status" value="1"/>
</dbReference>
<keyword evidence="1 12" id="KW-0240">DNA-directed RNA polymerase</keyword>
<dbReference type="Proteomes" id="UP001058120">
    <property type="component" value="Chromosome"/>
</dbReference>
<dbReference type="PANTHER" id="PTHR30313:SF2">
    <property type="entry name" value="DNA PRIMASE"/>
    <property type="match status" value="1"/>
</dbReference>
<evidence type="ECO:0000256" key="5">
    <source>
        <dbReference type="ARBA" id="ARBA00022705"/>
    </source>
</evidence>
<keyword evidence="10 12" id="KW-0238">DNA-binding</keyword>
<feature type="zinc finger region" description="CHC2-type" evidence="12">
    <location>
        <begin position="39"/>
        <end position="63"/>
    </location>
</feature>
<dbReference type="InterPro" id="IPR030846">
    <property type="entry name" value="DnaG_bac"/>
</dbReference>
<dbReference type="EC" id="2.7.7.101" evidence="12"/>
<dbReference type="InterPro" id="IPR037068">
    <property type="entry name" value="DNA_primase_core_N_sf"/>
</dbReference>
<keyword evidence="16" id="KW-1185">Reference proteome</keyword>
<dbReference type="Gene3D" id="3.90.980.10">
    <property type="entry name" value="DNA primase, catalytic core, N-terminal domain"/>
    <property type="match status" value="1"/>
</dbReference>
<sequence>MARTSRDAIAEIKAKLSMVDLARRYLELRPMGNRLVAPCPFHQETKPSFSVNADEGTYYCFGCQAAGDIFDFYGRMNGMDFRESLEALAEETGVELPKFQKGNDFAPKQVSHKQEMMKMHEIATHHFRQNLQKSDIVRKYVQERQIAPETLERFGIGFSSDSWQALADIFKRSGFDLDIAAECGLLMKSKNGRYYDRFRNRLMFPIRDVNGRTIAFGGRVIPALDDGESAKYLNTNGTPIYKKSQQLFGLDVARRSVTAQKNIMITEGYMDVLTLYQFGYTNAVACLGTSFPEEQVKRITELSKNVELLFDGDNPGREAAFKACGKLLVKGISCKVVLFPPEDDIDSLLKGKGKELFENLRENRTEGLSFCIQTLKKRSPKDAIEWSREFLGQIEMPELFQPMASKLALGLGIDEAELRLGVVEQKKTQNTRMNFQANGQAKTASKKKTMDAEILTVASRYPHRLQFLQEMGADLILESPNAKAYWDKLLQYSEEEILAFLNDSEKTFWVKCRSVPPRDNEEGELQAIAHLIQTKQKKSYVQSVVAAVRESGEDSQKAYLRALYAQGRNNV</sequence>
<comment type="domain">
    <text evidence="12">Contains an N-terminal zinc-binding domain, a central core domain that contains the primase activity, and a C-terminal DnaB-binding domain.</text>
</comment>
<dbReference type="InterPro" id="IPR036977">
    <property type="entry name" value="DNA_primase_Znf_CHC2"/>
</dbReference>
<dbReference type="CDD" id="cd03364">
    <property type="entry name" value="TOPRIM_DnaG_primases"/>
    <property type="match status" value="1"/>
</dbReference>
<comment type="similarity">
    <text evidence="12 13">Belongs to the DnaG primase family.</text>
</comment>
<dbReference type="Pfam" id="PF01807">
    <property type="entry name" value="Zn_ribbon_DnaG"/>
    <property type="match status" value="1"/>
</dbReference>
<keyword evidence="5 12" id="KW-0235">DNA replication</keyword>
<comment type="function">
    <text evidence="12 13">RNA polymerase that catalyzes the synthesis of short RNA molecules used as primers for DNA polymerase during DNA replication.</text>
</comment>
<keyword evidence="2 12" id="KW-0639">Primosome</keyword>
<dbReference type="Gene3D" id="3.90.580.10">
    <property type="entry name" value="Zinc finger, CHC2-type domain"/>
    <property type="match status" value="1"/>
</dbReference>
<proteinExistence type="inferred from homology"/>
<evidence type="ECO:0000313" key="16">
    <source>
        <dbReference type="Proteomes" id="UP001058120"/>
    </source>
</evidence>
<dbReference type="Pfam" id="PF13155">
    <property type="entry name" value="Toprim_2"/>
    <property type="match status" value="1"/>
</dbReference>
<evidence type="ECO:0000256" key="12">
    <source>
        <dbReference type="HAMAP-Rule" id="MF_00974"/>
    </source>
</evidence>
<dbReference type="SUPFAM" id="SSF56731">
    <property type="entry name" value="DNA primase core"/>
    <property type="match status" value="1"/>
</dbReference>
<keyword evidence="3 12" id="KW-0808">Transferase</keyword>
<evidence type="ECO:0000256" key="7">
    <source>
        <dbReference type="ARBA" id="ARBA00022771"/>
    </source>
</evidence>
<dbReference type="HAMAP" id="MF_00974">
    <property type="entry name" value="DNA_primase_DnaG"/>
    <property type="match status" value="1"/>
</dbReference>
<evidence type="ECO:0000256" key="11">
    <source>
        <dbReference type="ARBA" id="ARBA00023163"/>
    </source>
</evidence>
<evidence type="ECO:0000256" key="8">
    <source>
        <dbReference type="ARBA" id="ARBA00022833"/>
    </source>
</evidence>
<evidence type="ECO:0000256" key="4">
    <source>
        <dbReference type="ARBA" id="ARBA00022695"/>
    </source>
</evidence>
<keyword evidence="6 12" id="KW-0479">Metal-binding</keyword>
<dbReference type="InterPro" id="IPR034151">
    <property type="entry name" value="TOPRIM_DnaG_bac"/>
</dbReference>
<evidence type="ECO:0000256" key="9">
    <source>
        <dbReference type="ARBA" id="ARBA00022842"/>
    </source>
</evidence>
<gene>
    <name evidence="12 15" type="primary">dnaG</name>
    <name evidence="15" type="ORF">JBF11_00645</name>
</gene>
<dbReference type="NCBIfam" id="TIGR01391">
    <property type="entry name" value="dnaG"/>
    <property type="match status" value="1"/>
</dbReference>
<dbReference type="PROSITE" id="PS50880">
    <property type="entry name" value="TOPRIM"/>
    <property type="match status" value="1"/>
</dbReference>
<comment type="cofactor">
    <cofactor evidence="12 13">
        <name>Zn(2+)</name>
        <dbReference type="ChEBI" id="CHEBI:29105"/>
    </cofactor>
    <text evidence="12 13">Binds 1 zinc ion per monomer.</text>
</comment>
<evidence type="ECO:0000313" key="15">
    <source>
        <dbReference type="EMBL" id="UWX05871.1"/>
    </source>
</evidence>
<evidence type="ECO:0000259" key="14">
    <source>
        <dbReference type="PROSITE" id="PS50880"/>
    </source>
</evidence>
<evidence type="ECO:0000256" key="3">
    <source>
        <dbReference type="ARBA" id="ARBA00022679"/>
    </source>
</evidence>
<reference evidence="15" key="1">
    <citation type="submission" date="2020-12" db="EMBL/GenBank/DDBJ databases">
        <title>Taurinivorans muris gen. nov., sp. nov., fundamental and realized metabolic niche of a ubiquitous sulfidogenic bacterium in the murine intestine.</title>
        <authorList>
            <person name="Ye H."/>
            <person name="Hanson B.T."/>
            <person name="Loy A."/>
        </authorList>
    </citation>
    <scope>NUCLEOTIDE SEQUENCE</scope>
    <source>
        <strain evidence="15">LT0009</strain>
    </source>
</reference>
<dbReference type="InterPro" id="IPR002694">
    <property type="entry name" value="Znf_CHC2"/>
</dbReference>
<name>A0ABY5Y2Y8_9BACT</name>
<evidence type="ECO:0000256" key="1">
    <source>
        <dbReference type="ARBA" id="ARBA00022478"/>
    </source>
</evidence>
<evidence type="ECO:0000256" key="13">
    <source>
        <dbReference type="PIRNR" id="PIRNR002811"/>
    </source>
</evidence>
<evidence type="ECO:0000256" key="2">
    <source>
        <dbReference type="ARBA" id="ARBA00022515"/>
    </source>
</evidence>
<dbReference type="InterPro" id="IPR006171">
    <property type="entry name" value="TOPRIM_dom"/>
</dbReference>
<keyword evidence="9" id="KW-0460">Magnesium</keyword>
<evidence type="ECO:0000256" key="10">
    <source>
        <dbReference type="ARBA" id="ARBA00023125"/>
    </source>
</evidence>
<dbReference type="Gene3D" id="3.40.1360.10">
    <property type="match status" value="1"/>
</dbReference>
<dbReference type="InterPro" id="IPR050219">
    <property type="entry name" value="DnaG_primase"/>
</dbReference>
<evidence type="ECO:0000256" key="6">
    <source>
        <dbReference type="ARBA" id="ARBA00022723"/>
    </source>
</evidence>
<dbReference type="InterPro" id="IPR006295">
    <property type="entry name" value="DNA_primase_DnaG"/>
</dbReference>
<dbReference type="RefSeq" id="WP_334315462.1">
    <property type="nucleotide sequence ID" value="NZ_CP065938.1"/>
</dbReference>
<accession>A0ABY5Y2Y8</accession>
<protein>
    <recommendedName>
        <fullName evidence="12 13">DNA primase</fullName>
        <ecNumber evidence="12">2.7.7.101</ecNumber>
    </recommendedName>
</protein>
<comment type="catalytic activity">
    <reaction evidence="12">
        <text>ssDNA + n NTP = ssDNA/pppN(pN)n-1 hybrid + (n-1) diphosphate.</text>
        <dbReference type="EC" id="2.7.7.101"/>
    </reaction>
</comment>
<dbReference type="PIRSF" id="PIRSF002811">
    <property type="entry name" value="DnaG"/>
    <property type="match status" value="1"/>
</dbReference>
<keyword evidence="4 12" id="KW-0548">Nucleotidyltransferase</keyword>
<feature type="domain" description="Toprim" evidence="14">
    <location>
        <begin position="261"/>
        <end position="342"/>
    </location>
</feature>
<keyword evidence="8 12" id="KW-0862">Zinc</keyword>
<dbReference type="InterPro" id="IPR013264">
    <property type="entry name" value="DNAG_N"/>
</dbReference>
<keyword evidence="7 12" id="KW-0863">Zinc-finger</keyword>
<dbReference type="SMART" id="SM00493">
    <property type="entry name" value="TOPRIM"/>
    <property type="match status" value="1"/>
</dbReference>
<comment type="subunit">
    <text evidence="12">Monomer. Interacts with DnaB.</text>
</comment>
<organism evidence="15 16">
    <name type="scientific">Taurinivorans muris</name>
    <dbReference type="NCBI Taxonomy" id="2787751"/>
    <lineage>
        <taxon>Bacteria</taxon>
        <taxon>Pseudomonadati</taxon>
        <taxon>Thermodesulfobacteriota</taxon>
        <taxon>Desulfovibrionia</taxon>
        <taxon>Desulfovibrionales</taxon>
        <taxon>Desulfovibrionaceae</taxon>
        <taxon>Taurinivorans</taxon>
    </lineage>
</organism>
<dbReference type="PANTHER" id="PTHR30313">
    <property type="entry name" value="DNA PRIMASE"/>
    <property type="match status" value="1"/>
</dbReference>
<dbReference type="SMART" id="SM00400">
    <property type="entry name" value="ZnF_CHCC"/>
    <property type="match status" value="1"/>
</dbReference>
<dbReference type="EMBL" id="CP065938">
    <property type="protein sequence ID" value="UWX05871.1"/>
    <property type="molecule type" value="Genomic_DNA"/>
</dbReference>
<keyword evidence="11 12" id="KW-0804">Transcription</keyword>